<dbReference type="GO" id="GO:0004176">
    <property type="term" value="F:ATP-dependent peptidase activity"/>
    <property type="evidence" value="ECO:0007669"/>
    <property type="project" value="InterPro"/>
</dbReference>
<comment type="similarity">
    <text evidence="2 15">In the C-terminal section; belongs to the peptidase M41 family.</text>
</comment>
<keyword evidence="4 15" id="KW-0645">Protease</keyword>
<feature type="compositionally biased region" description="Basic and acidic residues" evidence="17">
    <location>
        <begin position="617"/>
        <end position="638"/>
    </location>
</feature>
<dbReference type="Pfam" id="PF01434">
    <property type="entry name" value="Peptidase_M41"/>
    <property type="match status" value="1"/>
</dbReference>
<dbReference type="Gene3D" id="1.20.58.760">
    <property type="entry name" value="Peptidase M41"/>
    <property type="match status" value="1"/>
</dbReference>
<evidence type="ECO:0000256" key="15">
    <source>
        <dbReference type="HAMAP-Rule" id="MF_01458"/>
    </source>
</evidence>
<name>A0AB36JVI5_9GAMM</name>
<evidence type="ECO:0000256" key="3">
    <source>
        <dbReference type="ARBA" id="ARBA00022475"/>
    </source>
</evidence>
<dbReference type="FunFam" id="1.10.8.60:FF:000001">
    <property type="entry name" value="ATP-dependent zinc metalloprotease FtsH"/>
    <property type="match status" value="1"/>
</dbReference>
<comment type="function">
    <text evidence="15">Acts as a processive, ATP-dependent zinc metallopeptidase for both cytoplasmic and membrane proteins. Plays a role in the quality control of integral membrane proteins.</text>
</comment>
<evidence type="ECO:0000256" key="10">
    <source>
        <dbReference type="ARBA" id="ARBA00022840"/>
    </source>
</evidence>
<evidence type="ECO:0000256" key="13">
    <source>
        <dbReference type="ARBA" id="ARBA00023136"/>
    </source>
</evidence>
<comment type="similarity">
    <text evidence="16">Belongs to the AAA ATPase family.</text>
</comment>
<sequence length="645" mass="71042">MAKNLILWLVIAVVLMSVFQSFGPGDSAGRQVDYTSFVREIGNDQIQEVKFDDRELSVTRRDGSRYVTFMPVMNDPKLLDDLLNKNVRVKGTPPEEPSMLASIFISWFPMLLLIGVWIFFMRQMQGGGGKGAMSFGKSKAKMMSEEQVKTTFTDVAGCDEAKEDVKELVDYLRDPSRFQKLGGKIPTGVLMVGPPGTGKTLLAKAIAGEAKVPFFTISGSDFVEMFVGVGASRVRDMFEQAKKASPCIIFIDEIDAVGRQRGAGLGGGHDEREQTLNQMLVEMDGFEGNEGVIVIAATNRPDVLDPALLRPGRFDRQVVVSLPDVRGREHILKVHMRKVPLGNDVDASLIARGTPGFSGADLANLVNEAALFSARGNKRVVSMVEFELAKDKIMMGAERRSMVMSEETKESTAYHEAGHAIVGRLVPEHDPVYKVSIIPRGRALGVTMYLPEQDRISMSRQHLDSMISSLYGGRLAEELIYGKEKVSTGASNDIERATDIARKMVTQWGFSEKLGPLLYAEEEGEVFLGRSMAQTKHISDETARLIDAEIRGIIDRNYDRAKQILEENLDIMHAMKDALMKYETIDAAQIDDLMARRDVREPAGWEGGDGGSSSDDTPSKPDASKASASDDKKQKPLDSENQSEA</sequence>
<dbReference type="InterPro" id="IPR003959">
    <property type="entry name" value="ATPase_AAA_core"/>
</dbReference>
<evidence type="ECO:0000259" key="18">
    <source>
        <dbReference type="SMART" id="SM00382"/>
    </source>
</evidence>
<dbReference type="FunFam" id="3.40.50.300:FF:000001">
    <property type="entry name" value="ATP-dependent zinc metalloprotease FtsH"/>
    <property type="match status" value="1"/>
</dbReference>
<dbReference type="NCBIfam" id="NF008004">
    <property type="entry name" value="PRK10733.1"/>
    <property type="match status" value="1"/>
</dbReference>
<evidence type="ECO:0000256" key="9">
    <source>
        <dbReference type="ARBA" id="ARBA00022833"/>
    </source>
</evidence>
<dbReference type="SMART" id="SM00382">
    <property type="entry name" value="AAA"/>
    <property type="match status" value="1"/>
</dbReference>
<keyword evidence="7 15" id="KW-0547">Nucleotide-binding</keyword>
<keyword evidence="9 15" id="KW-0862">Zinc</keyword>
<dbReference type="Proteomes" id="UP000189021">
    <property type="component" value="Unassembled WGS sequence"/>
</dbReference>
<evidence type="ECO:0000256" key="16">
    <source>
        <dbReference type="RuleBase" id="RU003651"/>
    </source>
</evidence>
<evidence type="ECO:0000256" key="4">
    <source>
        <dbReference type="ARBA" id="ARBA00022670"/>
    </source>
</evidence>
<evidence type="ECO:0000256" key="2">
    <source>
        <dbReference type="ARBA" id="ARBA00010044"/>
    </source>
</evidence>
<dbReference type="PANTHER" id="PTHR23076">
    <property type="entry name" value="METALLOPROTEASE M41 FTSH"/>
    <property type="match status" value="1"/>
</dbReference>
<dbReference type="EC" id="3.4.24.-" evidence="15"/>
<comment type="caution">
    <text evidence="19">The sequence shown here is derived from an EMBL/GenBank/DDBJ whole genome shotgun (WGS) entry which is preliminary data.</text>
</comment>
<evidence type="ECO:0000313" key="20">
    <source>
        <dbReference type="Proteomes" id="UP000189021"/>
    </source>
</evidence>
<dbReference type="InterPro" id="IPR005936">
    <property type="entry name" value="FtsH"/>
</dbReference>
<protein>
    <recommendedName>
        <fullName evidence="15">ATP-dependent zinc metalloprotease FtsH</fullName>
        <ecNumber evidence="15">3.4.24.-</ecNumber>
    </recommendedName>
</protein>
<dbReference type="EMBL" id="MUEK01000012">
    <property type="protein sequence ID" value="OOE38899.1"/>
    <property type="molecule type" value="Genomic_DNA"/>
</dbReference>
<proteinExistence type="inferred from homology"/>
<dbReference type="InterPro" id="IPR041569">
    <property type="entry name" value="AAA_lid_3"/>
</dbReference>
<feature type="binding site" evidence="15">
    <location>
        <begin position="193"/>
        <end position="200"/>
    </location>
    <ligand>
        <name>ATP</name>
        <dbReference type="ChEBI" id="CHEBI:30616"/>
    </ligand>
</feature>
<feature type="domain" description="AAA+ ATPase" evidence="18">
    <location>
        <begin position="185"/>
        <end position="324"/>
    </location>
</feature>
<dbReference type="InterPro" id="IPR003960">
    <property type="entry name" value="ATPase_AAA_CS"/>
</dbReference>
<keyword evidence="10 15" id="KW-0067">ATP-binding</keyword>
<evidence type="ECO:0000256" key="7">
    <source>
        <dbReference type="ARBA" id="ARBA00022741"/>
    </source>
</evidence>
<dbReference type="AlphaFoldDB" id="A0AB36JVI5"/>
<dbReference type="InterPro" id="IPR027417">
    <property type="entry name" value="P-loop_NTPase"/>
</dbReference>
<dbReference type="GO" id="GO:0004222">
    <property type="term" value="F:metalloendopeptidase activity"/>
    <property type="evidence" value="ECO:0007669"/>
    <property type="project" value="InterPro"/>
</dbReference>
<dbReference type="GO" id="GO:0006508">
    <property type="term" value="P:proteolysis"/>
    <property type="evidence" value="ECO:0007669"/>
    <property type="project" value="UniProtKB-KW"/>
</dbReference>
<dbReference type="InterPro" id="IPR003593">
    <property type="entry name" value="AAA+_ATPase"/>
</dbReference>
<dbReference type="Pfam" id="PF17862">
    <property type="entry name" value="AAA_lid_3"/>
    <property type="match status" value="1"/>
</dbReference>
<evidence type="ECO:0000256" key="5">
    <source>
        <dbReference type="ARBA" id="ARBA00022692"/>
    </source>
</evidence>
<dbReference type="SUPFAM" id="SSF140990">
    <property type="entry name" value="FtsH protease domain-like"/>
    <property type="match status" value="1"/>
</dbReference>
<evidence type="ECO:0000256" key="11">
    <source>
        <dbReference type="ARBA" id="ARBA00022989"/>
    </source>
</evidence>
<dbReference type="GO" id="GO:0030163">
    <property type="term" value="P:protein catabolic process"/>
    <property type="evidence" value="ECO:0007669"/>
    <property type="project" value="UniProtKB-UniRule"/>
</dbReference>
<keyword evidence="6 15" id="KW-0479">Metal-binding</keyword>
<keyword evidence="13 15" id="KW-0472">Membrane</keyword>
<feature type="binding site" evidence="15">
    <location>
        <position position="415"/>
    </location>
    <ligand>
        <name>Zn(2+)</name>
        <dbReference type="ChEBI" id="CHEBI:29105"/>
        <note>catalytic</note>
    </ligand>
</feature>
<comment type="caution">
    <text evidence="15">Lacks conserved residue(s) required for the propagation of feature annotation.</text>
</comment>
<dbReference type="RefSeq" id="WP_077659579.1">
    <property type="nucleotide sequence ID" value="NZ_CP040021.1"/>
</dbReference>
<keyword evidence="3 15" id="KW-1003">Cell membrane</keyword>
<keyword evidence="12 15" id="KW-0482">Metalloprotease</keyword>
<comment type="similarity">
    <text evidence="14 15">In the central section; belongs to the AAA ATPase family.</text>
</comment>
<feature type="binding site" evidence="15">
    <location>
        <position position="419"/>
    </location>
    <ligand>
        <name>Zn(2+)</name>
        <dbReference type="ChEBI" id="CHEBI:29105"/>
        <note>catalytic</note>
    </ligand>
</feature>
<dbReference type="Gene3D" id="3.30.720.210">
    <property type="match status" value="1"/>
</dbReference>
<evidence type="ECO:0000256" key="1">
    <source>
        <dbReference type="ARBA" id="ARBA00004370"/>
    </source>
</evidence>
<comment type="subunit">
    <text evidence="15">Homohexamer.</text>
</comment>
<feature type="active site" evidence="15">
    <location>
        <position position="416"/>
    </location>
</feature>
<dbReference type="HAMAP" id="MF_01458">
    <property type="entry name" value="FtsH"/>
    <property type="match status" value="1"/>
</dbReference>
<evidence type="ECO:0000256" key="17">
    <source>
        <dbReference type="SAM" id="MobiDB-lite"/>
    </source>
</evidence>
<keyword evidence="8 15" id="KW-0378">Hydrolase</keyword>
<dbReference type="FunFam" id="1.20.58.760:FF:000001">
    <property type="entry name" value="ATP-dependent zinc metalloprotease FtsH"/>
    <property type="match status" value="1"/>
</dbReference>
<evidence type="ECO:0000313" key="19">
    <source>
        <dbReference type="EMBL" id="OOE38899.1"/>
    </source>
</evidence>
<dbReference type="Pfam" id="PF00004">
    <property type="entry name" value="AAA"/>
    <property type="match status" value="1"/>
</dbReference>
<dbReference type="GO" id="GO:0008270">
    <property type="term" value="F:zinc ion binding"/>
    <property type="evidence" value="ECO:0007669"/>
    <property type="project" value="UniProtKB-UniRule"/>
</dbReference>
<comment type="cofactor">
    <cofactor evidence="15">
        <name>Zn(2+)</name>
        <dbReference type="ChEBI" id="CHEBI:29105"/>
    </cofactor>
    <text evidence="15">Binds 1 zinc ion per subunit.</text>
</comment>
<keyword evidence="20" id="KW-1185">Reference proteome</keyword>
<dbReference type="InterPro" id="IPR011546">
    <property type="entry name" value="Pept_M41_FtsH_extracell"/>
</dbReference>
<feature type="binding site" evidence="15">
    <location>
        <position position="493"/>
    </location>
    <ligand>
        <name>Zn(2+)</name>
        <dbReference type="ChEBI" id="CHEBI:29105"/>
        <note>catalytic</note>
    </ligand>
</feature>
<dbReference type="Gene3D" id="3.40.50.300">
    <property type="entry name" value="P-loop containing nucleotide triphosphate hydrolases"/>
    <property type="match status" value="1"/>
</dbReference>
<dbReference type="GO" id="GO:0005886">
    <property type="term" value="C:plasma membrane"/>
    <property type="evidence" value="ECO:0007669"/>
    <property type="project" value="UniProtKB-SubCell"/>
</dbReference>
<keyword evidence="11 15" id="KW-1133">Transmembrane helix</keyword>
<gene>
    <name evidence="19" type="primary">hflB</name>
    <name evidence="15" type="synonym">ftsH</name>
    <name evidence="19" type="ORF">BZG00_11980</name>
</gene>
<dbReference type="Gene3D" id="1.10.8.60">
    <property type="match status" value="1"/>
</dbReference>
<organism evidence="19 20">
    <name type="scientific">Salinivibrio kushneri</name>
    <dbReference type="NCBI Taxonomy" id="1908198"/>
    <lineage>
        <taxon>Bacteria</taxon>
        <taxon>Pseudomonadati</taxon>
        <taxon>Pseudomonadota</taxon>
        <taxon>Gammaproteobacteria</taxon>
        <taxon>Vibrionales</taxon>
        <taxon>Vibrionaceae</taxon>
        <taxon>Salinivibrio</taxon>
    </lineage>
</organism>
<dbReference type="Pfam" id="PF06480">
    <property type="entry name" value="FtsH_ext"/>
    <property type="match status" value="1"/>
</dbReference>
<dbReference type="GO" id="GO:0005524">
    <property type="term" value="F:ATP binding"/>
    <property type="evidence" value="ECO:0007669"/>
    <property type="project" value="UniProtKB-UniRule"/>
</dbReference>
<dbReference type="InterPro" id="IPR000642">
    <property type="entry name" value="Peptidase_M41"/>
</dbReference>
<dbReference type="PANTHER" id="PTHR23076:SF97">
    <property type="entry name" value="ATP-DEPENDENT ZINC METALLOPROTEASE YME1L1"/>
    <property type="match status" value="1"/>
</dbReference>
<dbReference type="NCBIfam" id="TIGR01241">
    <property type="entry name" value="FtsH_fam"/>
    <property type="match status" value="1"/>
</dbReference>
<keyword evidence="5 15" id="KW-0812">Transmembrane</keyword>
<evidence type="ECO:0000256" key="12">
    <source>
        <dbReference type="ARBA" id="ARBA00023049"/>
    </source>
</evidence>
<evidence type="ECO:0000256" key="8">
    <source>
        <dbReference type="ARBA" id="ARBA00022801"/>
    </source>
</evidence>
<reference evidence="19 20" key="1">
    <citation type="journal article" date="2017" name="Genome Announc.">
        <title>Draft Genome Sequences of Salinivibrio proteolyticus, Salinivibrio sharmensis, Salinivibrio siamensis, Salinivibrio costicola subsp. alcaliphilus, Salinivibrio costicola subsp. vallismortis, and 29 New Isolates Belonging to the Genus Salinivibrio.</title>
        <authorList>
            <person name="Lopez-Hermoso C."/>
            <person name="de la Haba R.R."/>
            <person name="Sanchez-Porro C."/>
            <person name="Bayliss S.C."/>
            <person name="Feil E.J."/>
            <person name="Ventosa A."/>
        </authorList>
    </citation>
    <scope>NUCLEOTIDE SEQUENCE [LARGE SCALE GENOMIC DNA]</scope>
    <source>
        <strain evidence="19 20">AL184</strain>
    </source>
</reference>
<dbReference type="PROSITE" id="PS00674">
    <property type="entry name" value="AAA"/>
    <property type="match status" value="1"/>
</dbReference>
<dbReference type="GO" id="GO:0016887">
    <property type="term" value="F:ATP hydrolysis activity"/>
    <property type="evidence" value="ECO:0007669"/>
    <property type="project" value="UniProtKB-UniRule"/>
</dbReference>
<dbReference type="SUPFAM" id="SSF52540">
    <property type="entry name" value="P-loop containing nucleoside triphosphate hydrolases"/>
    <property type="match status" value="1"/>
</dbReference>
<comment type="subcellular location">
    <subcellularLocation>
        <location evidence="15">Cell membrane</location>
        <topology evidence="15">Multi-pass membrane protein</topology>
        <orientation evidence="15">Cytoplasmic side</orientation>
    </subcellularLocation>
    <subcellularLocation>
        <location evidence="1">Membrane</location>
    </subcellularLocation>
</comment>
<feature type="transmembrane region" description="Helical" evidence="15">
    <location>
        <begin position="99"/>
        <end position="120"/>
    </location>
</feature>
<evidence type="ECO:0000256" key="6">
    <source>
        <dbReference type="ARBA" id="ARBA00022723"/>
    </source>
</evidence>
<feature type="region of interest" description="Disordered" evidence="17">
    <location>
        <begin position="599"/>
        <end position="645"/>
    </location>
</feature>
<accession>A0AB36JVI5</accession>
<dbReference type="CDD" id="cd19501">
    <property type="entry name" value="RecA-like_FtsH"/>
    <property type="match status" value="1"/>
</dbReference>
<evidence type="ECO:0000256" key="14">
    <source>
        <dbReference type="ARBA" id="ARBA00061570"/>
    </source>
</evidence>
<dbReference type="InterPro" id="IPR037219">
    <property type="entry name" value="Peptidase_M41-like"/>
</dbReference>